<keyword evidence="8" id="KW-1185">Reference proteome</keyword>
<accession>A0A1D7QPS2</accession>
<dbReference type="Gene3D" id="3.10.560.10">
    <property type="entry name" value="Outer membrane lipoprotein wza domain like"/>
    <property type="match status" value="6"/>
</dbReference>
<dbReference type="Gene3D" id="3.30.1950.10">
    <property type="entry name" value="wza like domain"/>
    <property type="match status" value="1"/>
</dbReference>
<evidence type="ECO:0000259" key="5">
    <source>
        <dbReference type="Pfam" id="PF02563"/>
    </source>
</evidence>
<evidence type="ECO:0000256" key="4">
    <source>
        <dbReference type="SAM" id="SignalP"/>
    </source>
</evidence>
<evidence type="ECO:0000256" key="3">
    <source>
        <dbReference type="SAM" id="Phobius"/>
    </source>
</evidence>
<dbReference type="Pfam" id="PF10531">
    <property type="entry name" value="SLBB"/>
    <property type="match status" value="6"/>
</dbReference>
<name>A0A1D7QPS2_9SPHI</name>
<dbReference type="AlphaFoldDB" id="A0A1D7QPS2"/>
<gene>
    <name evidence="7" type="ORF">BFS30_06825</name>
</gene>
<evidence type="ECO:0000256" key="2">
    <source>
        <dbReference type="SAM" id="MobiDB-lite"/>
    </source>
</evidence>
<feature type="region of interest" description="Disordered" evidence="2">
    <location>
        <begin position="84"/>
        <end position="110"/>
    </location>
</feature>
<proteinExistence type="predicted"/>
<evidence type="ECO:0000256" key="1">
    <source>
        <dbReference type="ARBA" id="ARBA00022729"/>
    </source>
</evidence>
<dbReference type="Proteomes" id="UP000094313">
    <property type="component" value="Chromosome"/>
</dbReference>
<dbReference type="PANTHER" id="PTHR33619">
    <property type="entry name" value="POLYSACCHARIDE EXPORT PROTEIN GFCE-RELATED"/>
    <property type="match status" value="1"/>
</dbReference>
<evidence type="ECO:0000313" key="7">
    <source>
        <dbReference type="EMBL" id="AOM80670.1"/>
    </source>
</evidence>
<feature type="domain" description="Soluble ligand binding" evidence="6">
    <location>
        <begin position="316"/>
        <end position="356"/>
    </location>
</feature>
<feature type="domain" description="Soluble ligand binding" evidence="6">
    <location>
        <begin position="399"/>
        <end position="438"/>
    </location>
</feature>
<dbReference type="OrthoDB" id="9808948at2"/>
<organism evidence="7 8">
    <name type="scientific">Pedobacter steynii</name>
    <dbReference type="NCBI Taxonomy" id="430522"/>
    <lineage>
        <taxon>Bacteria</taxon>
        <taxon>Pseudomonadati</taxon>
        <taxon>Bacteroidota</taxon>
        <taxon>Sphingobacteriia</taxon>
        <taxon>Sphingobacteriales</taxon>
        <taxon>Sphingobacteriaceae</taxon>
        <taxon>Pedobacter</taxon>
    </lineage>
</organism>
<feature type="signal peptide" evidence="4">
    <location>
        <begin position="1"/>
        <end position="24"/>
    </location>
</feature>
<feature type="domain" description="Soluble ligand binding" evidence="6">
    <location>
        <begin position="588"/>
        <end position="633"/>
    </location>
</feature>
<feature type="chain" id="PRO_5009099042" evidence="4">
    <location>
        <begin position="25"/>
        <end position="823"/>
    </location>
</feature>
<dbReference type="RefSeq" id="WP_069382327.1">
    <property type="nucleotide sequence ID" value="NZ_CP017141.1"/>
</dbReference>
<keyword evidence="3" id="KW-1133">Transmembrane helix</keyword>
<keyword evidence="1 4" id="KW-0732">Signal</keyword>
<dbReference type="InterPro" id="IPR019554">
    <property type="entry name" value="Soluble_ligand-bd"/>
</dbReference>
<dbReference type="Pfam" id="PF02563">
    <property type="entry name" value="Poly_export"/>
    <property type="match status" value="1"/>
</dbReference>
<dbReference type="EMBL" id="CP017141">
    <property type="protein sequence ID" value="AOM80670.1"/>
    <property type="molecule type" value="Genomic_DNA"/>
</dbReference>
<evidence type="ECO:0000313" key="8">
    <source>
        <dbReference type="Proteomes" id="UP000094313"/>
    </source>
</evidence>
<evidence type="ECO:0000259" key="6">
    <source>
        <dbReference type="Pfam" id="PF10531"/>
    </source>
</evidence>
<feature type="transmembrane region" description="Helical" evidence="3">
    <location>
        <begin position="803"/>
        <end position="822"/>
    </location>
</feature>
<protein>
    <submittedName>
        <fullName evidence="7">Capsule biosynthesis protein</fullName>
    </submittedName>
</protein>
<dbReference type="PANTHER" id="PTHR33619:SF3">
    <property type="entry name" value="POLYSACCHARIDE EXPORT PROTEIN GFCE-RELATED"/>
    <property type="match status" value="1"/>
</dbReference>
<keyword evidence="3" id="KW-0812">Transmembrane</keyword>
<reference evidence="7 8" key="1">
    <citation type="submission" date="2016-08" db="EMBL/GenBank/DDBJ databases">
        <authorList>
            <person name="Seilhamer J.J."/>
        </authorList>
    </citation>
    <scope>NUCLEOTIDE SEQUENCE [LARGE SCALE GENOMIC DNA]</scope>
    <source>
        <strain evidence="7 8">DX4</strain>
    </source>
</reference>
<feature type="domain" description="Soluble ligand binding" evidence="6">
    <location>
        <begin position="489"/>
        <end position="535"/>
    </location>
</feature>
<feature type="compositionally biased region" description="Polar residues" evidence="2">
    <location>
        <begin position="84"/>
        <end position="96"/>
    </location>
</feature>
<dbReference type="GO" id="GO:0015159">
    <property type="term" value="F:polysaccharide transmembrane transporter activity"/>
    <property type="evidence" value="ECO:0007669"/>
    <property type="project" value="InterPro"/>
</dbReference>
<feature type="domain" description="Soluble ligand binding" evidence="6">
    <location>
        <begin position="232"/>
        <end position="279"/>
    </location>
</feature>
<dbReference type="InterPro" id="IPR003715">
    <property type="entry name" value="Poly_export_N"/>
</dbReference>
<dbReference type="KEGG" id="psty:BFS30_06825"/>
<dbReference type="InterPro" id="IPR049712">
    <property type="entry name" value="Poly_export"/>
</dbReference>
<feature type="domain" description="Polysaccharide export protein N-terminal" evidence="5">
    <location>
        <begin position="147"/>
        <end position="211"/>
    </location>
</feature>
<sequence>MNFKNTITAVLFFFTVLAAQSVYSQTNYADVKVDELSDAQILQIIKKAESIGYGEAQLAQMAAARGMKPDEIQKLKLRVEKIKSQGSDTQTENKTAATGREYSETTDGGAIDNEKKVKDEEVGPKIFGSELFRNGNLTFEPNLRMATPKGYVIGPDDKLLIDLTGDNEASYNQEVSPDGVINLQYVGRISVGGLTIDQATSKIKAVMAKTYPGLRSGRTNLAINLGNIRSIKITITGQAVKTGTFTLPSLATVYNALYAAGGPSLNGSFRKIEVIRNNKVISTIDVYNFLLKGIQQSNIRLQDQDVINIPVFEKRVEIQGEVKQAALFEVVRGETLQDIINFSGGFTTQAYTAKIKSFQNTDKERRIMDIAAADYGSYNPRNGDKFVVEAILDRFENRVEIIGAVFRPGVYQLEKGLTLKALITKADGLTEDAFLNRGYINRLNPDNTQNLISFDVAKIMSGEQADISLLREDKITISSLFSLRDEYKISISGEVRAPGTFDYADNMKLGDVIQMAGGFKEGATPNRIEISRRIKNSDATSKSAATAELFIVKVDSSLRLQGDSAFVLKPFDIILVRNSTGYEIQKQVKLEGEVLYPGLYTITRKDERISDLIKRAGGLTPMAYAEGASLKRPGAEAVNPSDKNAINNKEEENLKMLNLKRFEEYGAKDTLGAALTEKIISSDLVGISLDRIMAHPGGRYDLFLEEGDVVRVPKQLQTVKVTGEVLSPNSIVYSPGKSFKQYINGAGGFTYNAFKKGAHIKYANGSVESATKFLFFNNYPKVKPGSEILVPKKAEKAGMSAQSWVGIGTALASLTAIIVSLFR</sequence>
<feature type="domain" description="Soluble ligand binding" evidence="6">
    <location>
        <begin position="719"/>
        <end position="753"/>
    </location>
</feature>
<keyword evidence="3" id="KW-0472">Membrane</keyword>